<accession>A0A0A7RKH9</accession>
<dbReference type="GO" id="GO:0044781">
    <property type="term" value="P:bacterial-type flagellum organization"/>
    <property type="evidence" value="ECO:0007669"/>
    <property type="project" value="UniProtKB-KW"/>
</dbReference>
<sequence length="140" mass="16532">MEKFQFSLEKVLTYRQQLEQEAKLEFAAVQRQVNEREAKLDQIAKERAQMLTVPEQTLGRMQIQHRYLAQLEQVSSELKLEVDQLQGKLDQALDGYVKAQQQRKVIEKLRAKKEAEYQQAFRQAEQKQLDDLANRKQLIS</sequence>
<evidence type="ECO:0000256" key="6">
    <source>
        <dbReference type="ARBA" id="ARBA00022500"/>
    </source>
</evidence>
<dbReference type="EMBL" id="KM886859">
    <property type="protein sequence ID" value="AJA33718.1"/>
    <property type="molecule type" value="Genomic_DNA"/>
</dbReference>
<keyword evidence="8" id="KW-0653">Protein transport</keyword>
<dbReference type="GO" id="GO:0015031">
    <property type="term" value="P:protein transport"/>
    <property type="evidence" value="ECO:0007669"/>
    <property type="project" value="UniProtKB-KW"/>
</dbReference>
<dbReference type="NCBIfam" id="TIGR02473">
    <property type="entry name" value="flagell_FliJ"/>
    <property type="match status" value="1"/>
</dbReference>
<comment type="similarity">
    <text evidence="2">Belongs to the FliJ family.</text>
</comment>
<evidence type="ECO:0000256" key="8">
    <source>
        <dbReference type="ARBA" id="ARBA00022927"/>
    </source>
</evidence>
<evidence type="ECO:0000256" key="2">
    <source>
        <dbReference type="ARBA" id="ARBA00010004"/>
    </source>
</evidence>
<protein>
    <recommendedName>
        <fullName evidence="3">Flagellar FliJ protein</fullName>
    </recommendedName>
</protein>
<keyword evidence="9" id="KW-0472">Membrane</keyword>
<comment type="subcellular location">
    <subcellularLocation>
        <location evidence="1">Cell membrane</location>
        <topology evidence="1">Peripheral membrane protein</topology>
        <orientation evidence="1">Cytoplasmic side</orientation>
    </subcellularLocation>
</comment>
<keyword evidence="7" id="KW-1005">Bacterial flagellum biogenesis</keyword>
<dbReference type="GO" id="GO:0006935">
    <property type="term" value="P:chemotaxis"/>
    <property type="evidence" value="ECO:0007669"/>
    <property type="project" value="UniProtKB-KW"/>
</dbReference>
<dbReference type="GO" id="GO:0009288">
    <property type="term" value="C:bacterial-type flagellum"/>
    <property type="evidence" value="ECO:0007669"/>
    <property type="project" value="InterPro"/>
</dbReference>
<keyword evidence="12" id="KW-0969">Cilium</keyword>
<keyword evidence="4" id="KW-0813">Transport</keyword>
<evidence type="ECO:0000256" key="4">
    <source>
        <dbReference type="ARBA" id="ARBA00022448"/>
    </source>
</evidence>
<dbReference type="Pfam" id="PF02050">
    <property type="entry name" value="FliJ"/>
    <property type="match status" value="1"/>
</dbReference>
<keyword evidence="10" id="KW-1006">Bacterial flagellum protein export</keyword>
<dbReference type="AlphaFoldDB" id="A0A0A7RKH9"/>
<evidence type="ECO:0000256" key="7">
    <source>
        <dbReference type="ARBA" id="ARBA00022795"/>
    </source>
</evidence>
<evidence type="ECO:0000256" key="3">
    <source>
        <dbReference type="ARBA" id="ARBA00020392"/>
    </source>
</evidence>
<evidence type="ECO:0000256" key="10">
    <source>
        <dbReference type="ARBA" id="ARBA00023225"/>
    </source>
</evidence>
<proteinExistence type="inferred from homology"/>
<evidence type="ECO:0000256" key="1">
    <source>
        <dbReference type="ARBA" id="ARBA00004413"/>
    </source>
</evidence>
<keyword evidence="5" id="KW-1003">Cell membrane</keyword>
<keyword evidence="6" id="KW-0145">Chemotaxis</keyword>
<keyword evidence="12" id="KW-0282">Flagellum</keyword>
<dbReference type="InterPro" id="IPR053716">
    <property type="entry name" value="Flag_assembly_chemotaxis_eff"/>
</dbReference>
<organism evidence="12">
    <name type="scientific">Ligilactobacillus agilis</name>
    <dbReference type="NCBI Taxonomy" id="1601"/>
    <lineage>
        <taxon>Bacteria</taxon>
        <taxon>Bacillati</taxon>
        <taxon>Bacillota</taxon>
        <taxon>Bacilli</taxon>
        <taxon>Lactobacillales</taxon>
        <taxon>Lactobacillaceae</taxon>
        <taxon>Ligilactobacillus</taxon>
    </lineage>
</organism>
<dbReference type="InterPro" id="IPR012823">
    <property type="entry name" value="Flagell_FliJ"/>
</dbReference>
<name>A0A0A7RKH9_9LACO</name>
<evidence type="ECO:0000256" key="5">
    <source>
        <dbReference type="ARBA" id="ARBA00022475"/>
    </source>
</evidence>
<dbReference type="GO" id="GO:0071973">
    <property type="term" value="P:bacterial-type flagellum-dependent cell motility"/>
    <property type="evidence" value="ECO:0007669"/>
    <property type="project" value="InterPro"/>
</dbReference>
<dbReference type="Gene3D" id="1.10.287.1700">
    <property type="match status" value="1"/>
</dbReference>
<dbReference type="GO" id="GO:0005886">
    <property type="term" value="C:plasma membrane"/>
    <property type="evidence" value="ECO:0007669"/>
    <property type="project" value="UniProtKB-SubCell"/>
</dbReference>
<evidence type="ECO:0000313" key="12">
    <source>
        <dbReference type="EMBL" id="AJA33718.1"/>
    </source>
</evidence>
<reference evidence="12" key="1">
    <citation type="journal article" date="2014" name="Appl. Environ. Microbiol.">
        <title>Detection and genomic characterization of motility in Lactobacillus curvatus: confirmation of motility in a species outside the Lactobacillus salivarius clade.</title>
        <authorList>
            <person name="Cousin F.J."/>
            <person name="Lynch S.M."/>
            <person name="Harris H.M."/>
            <person name="McCann A."/>
            <person name="Lynch D.B."/>
            <person name="Neville B.A."/>
            <person name="Irisawa T."/>
            <person name="Okada S."/>
            <person name="Endo A."/>
            <person name="O'Toole P.W."/>
        </authorList>
    </citation>
    <scope>NUCLEOTIDE SEQUENCE</scope>
    <source>
        <strain evidence="12">DSM 20509</strain>
    </source>
</reference>
<gene>
    <name evidence="12" type="primary">fliJ</name>
</gene>
<keyword evidence="12" id="KW-0966">Cell projection</keyword>
<evidence type="ECO:0000256" key="9">
    <source>
        <dbReference type="ARBA" id="ARBA00023136"/>
    </source>
</evidence>
<evidence type="ECO:0000256" key="11">
    <source>
        <dbReference type="SAM" id="Coils"/>
    </source>
</evidence>
<feature type="coiled-coil region" evidence="11">
    <location>
        <begin position="26"/>
        <end position="130"/>
    </location>
</feature>
<keyword evidence="11" id="KW-0175">Coiled coil</keyword>